<name>A0AA91VCM8_9BACI</name>
<proteinExistence type="predicted"/>
<dbReference type="EMBL" id="NVOR01000055">
    <property type="protein sequence ID" value="PED81740.1"/>
    <property type="molecule type" value="Genomic_DNA"/>
</dbReference>
<dbReference type="Proteomes" id="UP000221020">
    <property type="component" value="Unassembled WGS sequence"/>
</dbReference>
<reference evidence="1 2" key="1">
    <citation type="submission" date="2017-09" db="EMBL/GenBank/DDBJ databases">
        <title>Large-scale bioinformatics analysis of Bacillus genomes uncovers conserved roles of natural products in bacterial physiology.</title>
        <authorList>
            <consortium name="Agbiome Team Llc"/>
            <person name="Bleich R.M."/>
            <person name="Grubbs K.J."/>
            <person name="Santa Maria K.C."/>
            <person name="Allen S.E."/>
            <person name="Farag S."/>
            <person name="Shank E.A."/>
            <person name="Bowers A."/>
        </authorList>
    </citation>
    <scope>NUCLEOTIDE SEQUENCE [LARGE SCALE GENOMIC DNA]</scope>
    <source>
        <strain evidence="1 2">AFS092012</strain>
    </source>
</reference>
<gene>
    <name evidence="1" type="ORF">CON65_15580</name>
</gene>
<dbReference type="AlphaFoldDB" id="A0AA91VCM8"/>
<comment type="caution">
    <text evidence="1">The sequence shown here is derived from an EMBL/GenBank/DDBJ whole genome shotgun (WGS) entry which is preliminary data.</text>
</comment>
<evidence type="ECO:0000313" key="1">
    <source>
        <dbReference type="EMBL" id="PED81740.1"/>
    </source>
</evidence>
<organism evidence="1 2">
    <name type="scientific">Bacillus pseudomycoides</name>
    <dbReference type="NCBI Taxonomy" id="64104"/>
    <lineage>
        <taxon>Bacteria</taxon>
        <taxon>Bacillati</taxon>
        <taxon>Bacillota</taxon>
        <taxon>Bacilli</taxon>
        <taxon>Bacillales</taxon>
        <taxon>Bacillaceae</taxon>
        <taxon>Bacillus</taxon>
        <taxon>Bacillus cereus group</taxon>
    </lineage>
</organism>
<protein>
    <submittedName>
        <fullName evidence="1">Uncharacterized protein</fullName>
    </submittedName>
</protein>
<sequence length="74" mass="9289">MIVQFFYLFRFQHDYRVFKRTSYVKERTLIYQIPTKFALDRGLFFCSYIFRRPLYEKNIVGWETRRNEPNVFST</sequence>
<accession>A0AA91VCM8</accession>
<evidence type="ECO:0000313" key="2">
    <source>
        <dbReference type="Proteomes" id="UP000221020"/>
    </source>
</evidence>